<comment type="caution">
    <text evidence="1">The sequence shown here is derived from an EMBL/GenBank/DDBJ whole genome shotgun (WGS) entry which is preliminary data.</text>
</comment>
<dbReference type="InterPro" id="IPR024096">
    <property type="entry name" value="NO_sig/Golgi_transp_ligand-bd"/>
</dbReference>
<protein>
    <submittedName>
        <fullName evidence="1">DUF2507 domain-containing protein</fullName>
    </submittedName>
</protein>
<proteinExistence type="predicted"/>
<keyword evidence="2" id="KW-1185">Reference proteome</keyword>
<organism evidence="1 2">
    <name type="scientific">Metabacillus lacus</name>
    <dbReference type="NCBI Taxonomy" id="1983721"/>
    <lineage>
        <taxon>Bacteria</taxon>
        <taxon>Bacillati</taxon>
        <taxon>Bacillota</taxon>
        <taxon>Bacilli</taxon>
        <taxon>Bacillales</taxon>
        <taxon>Bacillaceae</taxon>
        <taxon>Metabacillus</taxon>
    </lineage>
</organism>
<dbReference type="OrthoDB" id="2965348at2"/>
<dbReference type="InterPro" id="IPR019642">
    <property type="entry name" value="DUF2507"/>
</dbReference>
<evidence type="ECO:0000313" key="2">
    <source>
        <dbReference type="Proteomes" id="UP000448867"/>
    </source>
</evidence>
<dbReference type="EMBL" id="WKKI01000007">
    <property type="protein sequence ID" value="MRX71808.1"/>
    <property type="molecule type" value="Genomic_DNA"/>
</dbReference>
<dbReference type="SUPFAM" id="SSF111126">
    <property type="entry name" value="Ligand-binding domain in the NO signalling and Golgi transport"/>
    <property type="match status" value="1"/>
</dbReference>
<dbReference type="Gene3D" id="3.30.1380.20">
    <property type="entry name" value="Trafficking protein particle complex subunit 3"/>
    <property type="match status" value="1"/>
</dbReference>
<accession>A0A7X2IXU9</accession>
<sequence length="149" mass="17198">MHLPDYEKLKEFQVPAFGYELLREVLIPDILGKDHASMLYWAGKSLARKFPMESLEDVSGFFEQAGWGSLQLLSKKKNELEFELSGEFVLSRLQSAKEAEFQLEAGFLAQQVEFLTKQLTEAFEQPRKKHKKITFRILSDPKDPAIDNM</sequence>
<dbReference type="AlphaFoldDB" id="A0A7X2IXU9"/>
<gene>
    <name evidence="1" type="ORF">GJU40_06405</name>
</gene>
<dbReference type="Proteomes" id="UP000448867">
    <property type="component" value="Unassembled WGS sequence"/>
</dbReference>
<reference evidence="1 2" key="1">
    <citation type="submission" date="2019-11" db="EMBL/GenBank/DDBJ databases">
        <title>Bacillus lacus genome.</title>
        <authorList>
            <person name="Allen C.J."/>
            <person name="Newman J.D."/>
        </authorList>
    </citation>
    <scope>NUCLEOTIDE SEQUENCE [LARGE SCALE GENOMIC DNA]</scope>
    <source>
        <strain evidence="1 2">KCTC 33946</strain>
    </source>
</reference>
<dbReference type="Pfam" id="PF10702">
    <property type="entry name" value="DUF2507"/>
    <property type="match status" value="1"/>
</dbReference>
<name>A0A7X2IXU9_9BACI</name>
<evidence type="ECO:0000313" key="1">
    <source>
        <dbReference type="EMBL" id="MRX71808.1"/>
    </source>
</evidence>